<name>A0ABU2KI25_9FLAO</name>
<evidence type="ECO:0000313" key="3">
    <source>
        <dbReference type="EMBL" id="MDT0294342.1"/>
    </source>
</evidence>
<dbReference type="SUPFAM" id="SSF160574">
    <property type="entry name" value="BT0923-like"/>
    <property type="match status" value="1"/>
</dbReference>
<comment type="caution">
    <text evidence="3">The sequence shown here is derived from an EMBL/GenBank/DDBJ whole genome shotgun (WGS) entry which is preliminary data.</text>
</comment>
<feature type="chain" id="PRO_5045135257" evidence="1">
    <location>
        <begin position="20"/>
        <end position="147"/>
    </location>
</feature>
<dbReference type="Proteomes" id="UP001182991">
    <property type="component" value="Unassembled WGS sequence"/>
</dbReference>
<protein>
    <submittedName>
        <fullName evidence="3">PepSY-like domain-containing protein</fullName>
    </submittedName>
</protein>
<evidence type="ECO:0000313" key="4">
    <source>
        <dbReference type="Proteomes" id="UP001182991"/>
    </source>
</evidence>
<organism evidence="3 4">
    <name type="scientific">Mesonia ostreae</name>
    <dbReference type="NCBI Taxonomy" id="861110"/>
    <lineage>
        <taxon>Bacteria</taxon>
        <taxon>Pseudomonadati</taxon>
        <taxon>Bacteroidota</taxon>
        <taxon>Flavobacteriia</taxon>
        <taxon>Flavobacteriales</taxon>
        <taxon>Flavobacteriaceae</taxon>
        <taxon>Mesonia</taxon>
    </lineage>
</organism>
<keyword evidence="4" id="KW-1185">Reference proteome</keyword>
<dbReference type="Gene3D" id="3.10.450.360">
    <property type="match status" value="1"/>
</dbReference>
<dbReference type="EMBL" id="JAVRBG010000005">
    <property type="protein sequence ID" value="MDT0294342.1"/>
    <property type="molecule type" value="Genomic_DNA"/>
</dbReference>
<reference evidence="4" key="1">
    <citation type="submission" date="2023-07" db="EMBL/GenBank/DDBJ databases">
        <title>Isolating and identifying novel microbial strains from the Mariana Trench.</title>
        <authorList>
            <person name="Fu H."/>
        </authorList>
    </citation>
    <scope>NUCLEOTIDE SEQUENCE [LARGE SCALE GENOMIC DNA]</scope>
    <source>
        <strain evidence="4">T-y2</strain>
    </source>
</reference>
<dbReference type="RefSeq" id="WP_311401292.1">
    <property type="nucleotide sequence ID" value="NZ_JAVRBG010000005.1"/>
</dbReference>
<evidence type="ECO:0000256" key="1">
    <source>
        <dbReference type="SAM" id="SignalP"/>
    </source>
</evidence>
<gene>
    <name evidence="3" type="ORF">RLT85_06815</name>
</gene>
<keyword evidence="1" id="KW-0732">Signal</keyword>
<feature type="domain" description="Putative beta-lactamase-inhibitor-like PepSY-like" evidence="2">
    <location>
        <begin position="66"/>
        <end position="141"/>
    </location>
</feature>
<feature type="signal peptide" evidence="1">
    <location>
        <begin position="1"/>
        <end position="19"/>
    </location>
</feature>
<proteinExistence type="predicted"/>
<dbReference type="Pfam" id="PF11396">
    <property type="entry name" value="PepSY_like"/>
    <property type="match status" value="1"/>
</dbReference>
<dbReference type="InterPro" id="IPR021533">
    <property type="entry name" value="PepSY-like"/>
</dbReference>
<sequence>MKILKIALLFFFGSITVYAQDLKMDEVPAKVVSTFEKEFLKANDVAWEKDKNNYKVAFKRNQMDYEVWYSSTEKEVKREVELLKSQLPKAVTKTLNKKYAAYKTGDAKMIKRASKKTLYRVEIEKENLEKIITFDENGSVLGVRTNR</sequence>
<evidence type="ECO:0000259" key="2">
    <source>
        <dbReference type="Pfam" id="PF11396"/>
    </source>
</evidence>
<accession>A0ABU2KI25</accession>